<evidence type="ECO:0000313" key="2">
    <source>
        <dbReference type="EMBL" id="ORY45530.1"/>
    </source>
</evidence>
<dbReference type="GO" id="GO:0003700">
    <property type="term" value="F:DNA-binding transcription factor activity"/>
    <property type="evidence" value="ECO:0007669"/>
    <property type="project" value="InterPro"/>
</dbReference>
<dbReference type="InterPro" id="IPR046347">
    <property type="entry name" value="bZIP_sf"/>
</dbReference>
<gene>
    <name evidence="2" type="ORF">BCR33DRAFT_169768</name>
</gene>
<feature type="compositionally biased region" description="Basic and acidic residues" evidence="1">
    <location>
        <begin position="19"/>
        <end position="36"/>
    </location>
</feature>
<evidence type="ECO:0000313" key="3">
    <source>
        <dbReference type="Proteomes" id="UP000193642"/>
    </source>
</evidence>
<accession>A0A1Y2CEN6</accession>
<reference evidence="2 3" key="1">
    <citation type="submission" date="2016-07" db="EMBL/GenBank/DDBJ databases">
        <title>Pervasive Adenine N6-methylation of Active Genes in Fungi.</title>
        <authorList>
            <consortium name="DOE Joint Genome Institute"/>
            <person name="Mondo S.J."/>
            <person name="Dannebaum R.O."/>
            <person name="Kuo R.C."/>
            <person name="Labutti K."/>
            <person name="Haridas S."/>
            <person name="Kuo A."/>
            <person name="Salamov A."/>
            <person name="Ahrendt S.R."/>
            <person name="Lipzen A."/>
            <person name="Sullivan W."/>
            <person name="Andreopoulos W.B."/>
            <person name="Clum A."/>
            <person name="Lindquist E."/>
            <person name="Daum C."/>
            <person name="Ramamoorthy G.K."/>
            <person name="Gryganskyi A."/>
            <person name="Culley D."/>
            <person name="Magnuson J.K."/>
            <person name="James T.Y."/>
            <person name="O'Malley M.A."/>
            <person name="Stajich J.E."/>
            <person name="Spatafora J.W."/>
            <person name="Visel A."/>
            <person name="Grigoriev I.V."/>
        </authorList>
    </citation>
    <scope>NUCLEOTIDE SEQUENCE [LARGE SCALE GENOMIC DNA]</scope>
    <source>
        <strain evidence="2 3">JEL800</strain>
    </source>
</reference>
<comment type="caution">
    <text evidence="2">The sequence shown here is derived from an EMBL/GenBank/DDBJ whole genome shotgun (WGS) entry which is preliminary data.</text>
</comment>
<dbReference type="EMBL" id="MCGO01000019">
    <property type="protein sequence ID" value="ORY45530.1"/>
    <property type="molecule type" value="Genomic_DNA"/>
</dbReference>
<protein>
    <recommendedName>
        <fullName evidence="4">BZIP domain-containing protein</fullName>
    </recommendedName>
</protein>
<sequence length="170" mass="19306">MPPKRSTGTGVSYTDGDDERLRELNRAHQRQYRERRKEKFRLLEERVQLLERELARVRQSGSVYPPSTSPSIGLPAESSTSLLSLAPSNDEDQVPSIALDPDADQVPPTQQNLAQIRARLIAVEAENTAYKVMLRQQRNFLLQSYLQNLPPIPPTPTQQLHQPPSMNQLQ</sequence>
<feature type="region of interest" description="Disordered" evidence="1">
    <location>
        <begin position="1"/>
        <end position="36"/>
    </location>
</feature>
<dbReference type="AlphaFoldDB" id="A0A1Y2CEN6"/>
<name>A0A1Y2CEN6_9FUNG</name>
<evidence type="ECO:0008006" key="4">
    <source>
        <dbReference type="Google" id="ProtNLM"/>
    </source>
</evidence>
<dbReference type="Gene3D" id="1.20.5.170">
    <property type="match status" value="1"/>
</dbReference>
<feature type="region of interest" description="Disordered" evidence="1">
    <location>
        <begin position="59"/>
        <end position="107"/>
    </location>
</feature>
<feature type="compositionally biased region" description="Polar residues" evidence="1">
    <location>
        <begin position="60"/>
        <end position="87"/>
    </location>
</feature>
<dbReference type="SUPFAM" id="SSF57959">
    <property type="entry name" value="Leucine zipper domain"/>
    <property type="match status" value="1"/>
</dbReference>
<dbReference type="CDD" id="cd14688">
    <property type="entry name" value="bZIP_YAP"/>
    <property type="match status" value="1"/>
</dbReference>
<proteinExistence type="predicted"/>
<organism evidence="2 3">
    <name type="scientific">Rhizoclosmatium globosum</name>
    <dbReference type="NCBI Taxonomy" id="329046"/>
    <lineage>
        <taxon>Eukaryota</taxon>
        <taxon>Fungi</taxon>
        <taxon>Fungi incertae sedis</taxon>
        <taxon>Chytridiomycota</taxon>
        <taxon>Chytridiomycota incertae sedis</taxon>
        <taxon>Chytridiomycetes</taxon>
        <taxon>Chytridiales</taxon>
        <taxon>Chytriomycetaceae</taxon>
        <taxon>Rhizoclosmatium</taxon>
    </lineage>
</organism>
<evidence type="ECO:0000256" key="1">
    <source>
        <dbReference type="SAM" id="MobiDB-lite"/>
    </source>
</evidence>
<keyword evidence="3" id="KW-1185">Reference proteome</keyword>
<dbReference type="Proteomes" id="UP000193642">
    <property type="component" value="Unassembled WGS sequence"/>
</dbReference>
<feature type="compositionally biased region" description="Polar residues" evidence="1">
    <location>
        <begin position="1"/>
        <end position="12"/>
    </location>
</feature>